<dbReference type="RefSeq" id="WP_022234311.1">
    <property type="nucleotide sequence ID" value="NZ_JACOPS010000002.1"/>
</dbReference>
<evidence type="ECO:0000313" key="4">
    <source>
        <dbReference type="Proteomes" id="UP000636755"/>
    </source>
</evidence>
<organism evidence="3 4">
    <name type="scientific">Ruminococcus intestinalis</name>
    <dbReference type="NCBI Taxonomy" id="2763066"/>
    <lineage>
        <taxon>Bacteria</taxon>
        <taxon>Bacillati</taxon>
        <taxon>Bacillota</taxon>
        <taxon>Clostridia</taxon>
        <taxon>Eubacteriales</taxon>
        <taxon>Oscillospiraceae</taxon>
        <taxon>Ruminococcus</taxon>
    </lineage>
</organism>
<dbReference type="Pfam" id="PF13529">
    <property type="entry name" value="Peptidase_C39_2"/>
    <property type="match status" value="1"/>
</dbReference>
<keyword evidence="4" id="KW-1185">Reference proteome</keyword>
<name>A0ABR7HKX3_9FIRM</name>
<evidence type="ECO:0000256" key="1">
    <source>
        <dbReference type="SAM" id="SignalP"/>
    </source>
</evidence>
<dbReference type="Proteomes" id="UP000636755">
    <property type="component" value="Unassembled WGS sequence"/>
</dbReference>
<dbReference type="EMBL" id="JACOPS010000002">
    <property type="protein sequence ID" value="MBC5728183.1"/>
    <property type="molecule type" value="Genomic_DNA"/>
</dbReference>
<reference evidence="3 4" key="1">
    <citation type="submission" date="2020-08" db="EMBL/GenBank/DDBJ databases">
        <title>Genome public.</title>
        <authorList>
            <person name="Liu C."/>
            <person name="Sun Q."/>
        </authorList>
    </citation>
    <scope>NUCLEOTIDE SEQUENCE [LARGE SCALE GENOMIC DNA]</scope>
    <source>
        <strain evidence="3 4">NSJ-71</strain>
    </source>
</reference>
<comment type="caution">
    <text evidence="3">The sequence shown here is derived from an EMBL/GenBank/DDBJ whole genome shotgun (WGS) entry which is preliminary data.</text>
</comment>
<evidence type="ECO:0000259" key="2">
    <source>
        <dbReference type="Pfam" id="PF13529"/>
    </source>
</evidence>
<protein>
    <submittedName>
        <fullName evidence="3">C39 family peptidase</fullName>
    </submittedName>
</protein>
<proteinExistence type="predicted"/>
<gene>
    <name evidence="3" type="ORF">H8R91_06565</name>
</gene>
<feature type="signal peptide" evidence="1">
    <location>
        <begin position="1"/>
        <end position="18"/>
    </location>
</feature>
<feature type="domain" description="Peptidase C39-like" evidence="2">
    <location>
        <begin position="56"/>
        <end position="224"/>
    </location>
</feature>
<dbReference type="InterPro" id="IPR039564">
    <property type="entry name" value="Peptidase_C39-like"/>
</dbReference>
<dbReference type="PANTHER" id="PTHR37806">
    <property type="entry name" value="LMO0724 PROTEIN"/>
    <property type="match status" value="1"/>
</dbReference>
<feature type="chain" id="PRO_5047091406" evidence="1">
    <location>
        <begin position="19"/>
        <end position="253"/>
    </location>
</feature>
<sequence length="253" mass="27899">MKRNIAIKITAFLLSAMSAITLISGCGKKNDIADDFRENSTATVSRASRDSCVIQNFDIIYQEPELPTGCEVTALTMAMNYSGCNVDKYTMATEYLPCTPYDIEYGEDGNLYGSSPEQYFIGDPTSVYGYVCGTTPIVTAANNYFKYTGSKLKAIDITGSTPQELYELVDKGYPIVVWVTIGMVERSDIESWTGTDGKQYDWCMDDHAADLIGYSADTVTIADPINGLVEYPKENFESVFTSRNNKCVVLKNG</sequence>
<accession>A0ABR7HKX3</accession>
<keyword evidence="1" id="KW-0732">Signal</keyword>
<dbReference type="Gene3D" id="3.90.70.10">
    <property type="entry name" value="Cysteine proteinases"/>
    <property type="match status" value="1"/>
</dbReference>
<dbReference type="PROSITE" id="PS51257">
    <property type="entry name" value="PROKAR_LIPOPROTEIN"/>
    <property type="match status" value="1"/>
</dbReference>
<evidence type="ECO:0000313" key="3">
    <source>
        <dbReference type="EMBL" id="MBC5728183.1"/>
    </source>
</evidence>
<dbReference type="PANTHER" id="PTHR37806:SF1">
    <property type="entry name" value="PEPTIDASE C39-LIKE DOMAIN-CONTAINING PROTEIN"/>
    <property type="match status" value="1"/>
</dbReference>